<dbReference type="InterPro" id="IPR004193">
    <property type="entry name" value="Glyco_hydro_13_N"/>
</dbReference>
<dbReference type="NCBIfam" id="TIGR01515">
    <property type="entry name" value="branching_enzym"/>
    <property type="match status" value="1"/>
</dbReference>
<dbReference type="Pfam" id="PF00128">
    <property type="entry name" value="Alpha-amylase"/>
    <property type="match status" value="1"/>
</dbReference>
<dbReference type="EMBL" id="QKRB01000046">
    <property type="protein sequence ID" value="PZD95075.1"/>
    <property type="molecule type" value="Genomic_DNA"/>
</dbReference>
<feature type="active site" description="Nucleophile" evidence="10 11">
    <location>
        <position position="302"/>
    </location>
</feature>
<dbReference type="PANTHER" id="PTHR43651">
    <property type="entry name" value="1,4-ALPHA-GLUCAN-BRANCHING ENZYME"/>
    <property type="match status" value="1"/>
</dbReference>
<keyword evidence="7 10" id="KW-0808">Transferase</keyword>
<evidence type="ECO:0000256" key="8">
    <source>
        <dbReference type="ARBA" id="ARBA00023056"/>
    </source>
</evidence>
<evidence type="ECO:0000256" key="12">
    <source>
        <dbReference type="SAM" id="MobiDB-lite"/>
    </source>
</evidence>
<dbReference type="CDD" id="cd02855">
    <property type="entry name" value="E_set_GBE_prok_N"/>
    <property type="match status" value="1"/>
</dbReference>
<dbReference type="GO" id="GO:0004553">
    <property type="term" value="F:hydrolase activity, hydrolyzing O-glycosyl compounds"/>
    <property type="evidence" value="ECO:0007669"/>
    <property type="project" value="InterPro"/>
</dbReference>
<dbReference type="UniPathway" id="UPA00164"/>
<dbReference type="PIRSF" id="PIRSF000463">
    <property type="entry name" value="GlgB"/>
    <property type="match status" value="1"/>
</dbReference>
<evidence type="ECO:0000256" key="1">
    <source>
        <dbReference type="ARBA" id="ARBA00000826"/>
    </source>
</evidence>
<accession>A0A2W1LJJ0</accession>
<sequence>MTSEEVYLFHEGTYHQSYRKMGAHPVTEDGEAGVRFTVWAPNAQQVGLASDYNGWDGTSSPLERVPDSGLWTLFVPGLGEGTLYKYEILTAQGEKLLKSDPYAFHCEVKPDTASIVTALEGFKWTDRDWIKKRKPAYDRPLLIYEVNLSSWKKHEDGSYYTYTELADELVDYVADLGYTHIELLPLTEHPYDKSWGYQATGYFAATSRFGKPHELMHLINTCHNRGIGVIMDWVPGHFVRDAHGLRQFDGSPLYEHADPVVADRPGWGTLGFDYGKPEVQTFLISNALFWMDVYHIDGLRVDAVTSMIRHDFEKPPGSWKPNVHGGVENEEGIALLRKLNETVFLRYPNTLMMAEESSAWPLVTAPIEDGGLGFNYKWNMGWMNDTLKYAETDPIDRQHLHNLLTFPICYAFSENFVLPLSHDEVVHGKKSLLNKMPGDYKMKFAGLRAFLGYWMSFPGKKLLFMGSEFGQFDEWKDEQELDWFLLDEYDTHSSMLQYTKHLNQLYLQEKALWQLDHKLEGYEWIDHHDNQQNVIVYMRCGRAKGERVIIVCNFSPVERKQYRIGLPGPGTYMEILNSDDVTYGGEGTVTDGFHKAEKTEWHGRPYSTELTLPPMSVIWLKKAGRQETAADRKKTAAVSRTGTKTRKSKGLNNG</sequence>
<dbReference type="FunFam" id="3.20.20.80:FF:000003">
    <property type="entry name" value="1,4-alpha-glucan branching enzyme GlgB"/>
    <property type="match status" value="1"/>
</dbReference>
<evidence type="ECO:0000256" key="9">
    <source>
        <dbReference type="ARBA" id="ARBA00023277"/>
    </source>
</evidence>
<evidence type="ECO:0000313" key="15">
    <source>
        <dbReference type="Proteomes" id="UP000249522"/>
    </source>
</evidence>
<comment type="function">
    <text evidence="2 10">Catalyzes the formation of the alpha-1,6-glucosidic linkages in glycogen by scission of a 1,4-alpha-linked oligosaccharide from growing alpha-1,4-glucan chains and the subsequent attachment of the oligosaccharide to the alpha-1,6 position.</text>
</comment>
<dbReference type="AlphaFoldDB" id="A0A2W1LJJ0"/>
<dbReference type="GO" id="GO:0003844">
    <property type="term" value="F:1,4-alpha-glucan branching enzyme activity"/>
    <property type="evidence" value="ECO:0007669"/>
    <property type="project" value="UniProtKB-UniRule"/>
</dbReference>
<dbReference type="FunFam" id="2.60.40.1180:FF:000002">
    <property type="entry name" value="1,4-alpha-glucan branching enzyme GlgB"/>
    <property type="match status" value="1"/>
</dbReference>
<dbReference type="InterPro" id="IPR044143">
    <property type="entry name" value="GlgB_N_E_set_prok"/>
</dbReference>
<evidence type="ECO:0000256" key="10">
    <source>
        <dbReference type="HAMAP-Rule" id="MF_00685"/>
    </source>
</evidence>
<evidence type="ECO:0000256" key="5">
    <source>
        <dbReference type="ARBA" id="ARBA00022600"/>
    </source>
</evidence>
<keyword evidence="15" id="KW-1185">Reference proteome</keyword>
<dbReference type="Pfam" id="PF02922">
    <property type="entry name" value="CBM_48"/>
    <property type="match status" value="1"/>
</dbReference>
<dbReference type="InterPro" id="IPR014756">
    <property type="entry name" value="Ig_E-set"/>
</dbReference>
<dbReference type="InterPro" id="IPR013780">
    <property type="entry name" value="Glyco_hydro_b"/>
</dbReference>
<feature type="region of interest" description="Disordered" evidence="12">
    <location>
        <begin position="626"/>
        <end position="654"/>
    </location>
</feature>
<evidence type="ECO:0000256" key="3">
    <source>
        <dbReference type="ARBA" id="ARBA00004964"/>
    </source>
</evidence>
<dbReference type="Gene3D" id="3.20.20.80">
    <property type="entry name" value="Glycosidases"/>
    <property type="match status" value="1"/>
</dbReference>
<comment type="similarity">
    <text evidence="4 10">Belongs to the glycosyl hydrolase 13 family. GlgB subfamily.</text>
</comment>
<gene>
    <name evidence="10" type="primary">glgB</name>
    <name evidence="14" type="ORF">DNH61_15165</name>
</gene>
<protein>
    <recommendedName>
        <fullName evidence="10">1,4-alpha-glucan branching enzyme GlgB</fullName>
        <ecNumber evidence="10">2.4.1.18</ecNumber>
    </recommendedName>
    <alternativeName>
        <fullName evidence="10">1,4-alpha-D-glucan:1,4-alpha-D-glucan 6-glucosyl-transferase</fullName>
    </alternativeName>
    <alternativeName>
        <fullName evidence="10">Alpha-(1-&gt;4)-glucan branching enzyme</fullName>
    </alternativeName>
    <alternativeName>
        <fullName evidence="10">Glycogen branching enzyme</fullName>
        <shortName evidence="10">BE</shortName>
    </alternativeName>
</protein>
<dbReference type="CDD" id="cd11322">
    <property type="entry name" value="AmyAc_Glg_BE"/>
    <property type="match status" value="1"/>
</dbReference>
<dbReference type="OrthoDB" id="9800174at2"/>
<dbReference type="InterPro" id="IPR037439">
    <property type="entry name" value="Branching_enzy"/>
</dbReference>
<feature type="domain" description="Glycosyl hydrolase family 13 catalytic" evidence="13">
    <location>
        <begin position="116"/>
        <end position="494"/>
    </location>
</feature>
<dbReference type="Proteomes" id="UP000249522">
    <property type="component" value="Unassembled WGS sequence"/>
</dbReference>
<dbReference type="FunFam" id="2.60.40.10:FF:000169">
    <property type="entry name" value="1,4-alpha-glucan branching enzyme GlgB"/>
    <property type="match status" value="1"/>
</dbReference>
<dbReference type="EC" id="2.4.1.18" evidence="10"/>
<dbReference type="NCBIfam" id="NF003811">
    <property type="entry name" value="PRK05402.1"/>
    <property type="match status" value="1"/>
</dbReference>
<dbReference type="InterPro" id="IPR017853">
    <property type="entry name" value="GH"/>
</dbReference>
<evidence type="ECO:0000256" key="2">
    <source>
        <dbReference type="ARBA" id="ARBA00002953"/>
    </source>
</evidence>
<evidence type="ECO:0000313" key="14">
    <source>
        <dbReference type="EMBL" id="PZD95075.1"/>
    </source>
</evidence>
<dbReference type="Pfam" id="PF02806">
    <property type="entry name" value="Alpha-amylase_C"/>
    <property type="match status" value="1"/>
</dbReference>
<feature type="active site" description="Proton donor" evidence="10 11">
    <location>
        <position position="355"/>
    </location>
</feature>
<organism evidence="14 15">
    <name type="scientific">Paenibacillus sambharensis</name>
    <dbReference type="NCBI Taxonomy" id="1803190"/>
    <lineage>
        <taxon>Bacteria</taxon>
        <taxon>Bacillati</taxon>
        <taxon>Bacillota</taxon>
        <taxon>Bacilli</taxon>
        <taxon>Bacillales</taxon>
        <taxon>Paenibacillaceae</taxon>
        <taxon>Paenibacillus</taxon>
    </lineage>
</organism>
<dbReference type="SUPFAM" id="SSF81296">
    <property type="entry name" value="E set domains"/>
    <property type="match status" value="1"/>
</dbReference>
<keyword evidence="5 10" id="KW-0321">Glycogen metabolism</keyword>
<evidence type="ECO:0000259" key="13">
    <source>
        <dbReference type="SMART" id="SM00642"/>
    </source>
</evidence>
<dbReference type="SUPFAM" id="SSF51445">
    <property type="entry name" value="(Trans)glycosidases"/>
    <property type="match status" value="1"/>
</dbReference>
<reference evidence="14 15" key="1">
    <citation type="submission" date="2018-06" db="EMBL/GenBank/DDBJ databases">
        <title>Paenibacillus imtechensis sp. nov.</title>
        <authorList>
            <person name="Pinnaka A.K."/>
            <person name="Singh H."/>
            <person name="Kaur M."/>
        </authorList>
    </citation>
    <scope>NUCLEOTIDE SEQUENCE [LARGE SCALE GENOMIC DNA]</scope>
    <source>
        <strain evidence="14 15">SMB1</strain>
    </source>
</reference>
<keyword evidence="6 10" id="KW-0328">Glycosyltransferase</keyword>
<name>A0A2W1LJJ0_9BACL</name>
<dbReference type="GO" id="GO:0043169">
    <property type="term" value="F:cation binding"/>
    <property type="evidence" value="ECO:0007669"/>
    <property type="project" value="InterPro"/>
</dbReference>
<keyword evidence="8 10" id="KW-0320">Glycogen biosynthesis</keyword>
<dbReference type="NCBIfam" id="NF008967">
    <property type="entry name" value="PRK12313.1"/>
    <property type="match status" value="1"/>
</dbReference>
<feature type="compositionally biased region" description="Basic residues" evidence="12">
    <location>
        <begin position="643"/>
        <end position="654"/>
    </location>
</feature>
<evidence type="ECO:0000256" key="11">
    <source>
        <dbReference type="PIRSR" id="PIRSR000463-1"/>
    </source>
</evidence>
<dbReference type="Gene3D" id="2.60.40.10">
    <property type="entry name" value="Immunoglobulins"/>
    <property type="match status" value="1"/>
</dbReference>
<keyword evidence="9 10" id="KW-0119">Carbohydrate metabolism</keyword>
<proteinExistence type="inferred from homology"/>
<evidence type="ECO:0000256" key="6">
    <source>
        <dbReference type="ARBA" id="ARBA00022676"/>
    </source>
</evidence>
<dbReference type="InterPro" id="IPR006407">
    <property type="entry name" value="GlgB"/>
</dbReference>
<dbReference type="SMART" id="SM00642">
    <property type="entry name" value="Aamy"/>
    <property type="match status" value="1"/>
</dbReference>
<comment type="subunit">
    <text evidence="10">Monomer.</text>
</comment>
<dbReference type="InterPro" id="IPR006048">
    <property type="entry name" value="A-amylase/branching_C"/>
</dbReference>
<evidence type="ECO:0000256" key="7">
    <source>
        <dbReference type="ARBA" id="ARBA00022679"/>
    </source>
</evidence>
<comment type="caution">
    <text evidence="14">The sequence shown here is derived from an EMBL/GenBank/DDBJ whole genome shotgun (WGS) entry which is preliminary data.</text>
</comment>
<dbReference type="InterPro" id="IPR006047">
    <property type="entry name" value="GH13_cat_dom"/>
</dbReference>
<dbReference type="GO" id="GO:0005978">
    <property type="term" value="P:glycogen biosynthetic process"/>
    <property type="evidence" value="ECO:0007669"/>
    <property type="project" value="UniProtKB-UniRule"/>
</dbReference>
<dbReference type="GO" id="GO:0005829">
    <property type="term" value="C:cytosol"/>
    <property type="evidence" value="ECO:0007669"/>
    <property type="project" value="TreeGrafter"/>
</dbReference>
<comment type="pathway">
    <text evidence="3 10">Glycan biosynthesis; glycogen biosynthesis.</text>
</comment>
<comment type="catalytic activity">
    <reaction evidence="1 10">
        <text>Transfers a segment of a (1-&gt;4)-alpha-D-glucan chain to a primary hydroxy group in a similar glucan chain.</text>
        <dbReference type="EC" id="2.4.1.18"/>
    </reaction>
</comment>
<dbReference type="PANTHER" id="PTHR43651:SF3">
    <property type="entry name" value="1,4-ALPHA-GLUCAN-BRANCHING ENZYME"/>
    <property type="match status" value="1"/>
</dbReference>
<dbReference type="InterPro" id="IPR013783">
    <property type="entry name" value="Ig-like_fold"/>
</dbReference>
<evidence type="ECO:0000256" key="4">
    <source>
        <dbReference type="ARBA" id="ARBA00009000"/>
    </source>
</evidence>
<dbReference type="Gene3D" id="2.60.40.1180">
    <property type="entry name" value="Golgi alpha-mannosidase II"/>
    <property type="match status" value="1"/>
</dbReference>
<dbReference type="SUPFAM" id="SSF51011">
    <property type="entry name" value="Glycosyl hydrolase domain"/>
    <property type="match status" value="1"/>
</dbReference>
<dbReference type="HAMAP" id="MF_00685">
    <property type="entry name" value="GlgB"/>
    <property type="match status" value="1"/>
</dbReference>